<name>A0A0A9HRH4_ARUDO</name>
<dbReference type="AlphaFoldDB" id="A0A0A9HRH4"/>
<sequence length="48" mass="5385">MFHLAPVFSVRILTLHHVLVLNSRVALGPYGSHIVESSGRLGLYFEHN</sequence>
<reference evidence="1" key="1">
    <citation type="submission" date="2014-09" db="EMBL/GenBank/DDBJ databases">
        <authorList>
            <person name="Magalhaes I.L.F."/>
            <person name="Oliveira U."/>
            <person name="Santos F.R."/>
            <person name="Vidigal T.H.D.A."/>
            <person name="Brescovit A.D."/>
            <person name="Santos A.J."/>
        </authorList>
    </citation>
    <scope>NUCLEOTIDE SEQUENCE</scope>
    <source>
        <tissue evidence="1">Shoot tissue taken approximately 20 cm above the soil surface</tissue>
    </source>
</reference>
<accession>A0A0A9HRH4</accession>
<evidence type="ECO:0000313" key="1">
    <source>
        <dbReference type="EMBL" id="JAE35508.1"/>
    </source>
</evidence>
<reference evidence="1" key="2">
    <citation type="journal article" date="2015" name="Data Brief">
        <title>Shoot transcriptome of the giant reed, Arundo donax.</title>
        <authorList>
            <person name="Barrero R.A."/>
            <person name="Guerrero F.D."/>
            <person name="Moolhuijzen P."/>
            <person name="Goolsby J.A."/>
            <person name="Tidwell J."/>
            <person name="Bellgard S.E."/>
            <person name="Bellgard M.I."/>
        </authorList>
    </citation>
    <scope>NUCLEOTIDE SEQUENCE</scope>
    <source>
        <tissue evidence="1">Shoot tissue taken approximately 20 cm above the soil surface</tissue>
    </source>
</reference>
<protein>
    <submittedName>
        <fullName evidence="1">Uncharacterized protein</fullName>
    </submittedName>
</protein>
<organism evidence="1">
    <name type="scientific">Arundo donax</name>
    <name type="common">Giant reed</name>
    <name type="synonym">Donax arundinaceus</name>
    <dbReference type="NCBI Taxonomy" id="35708"/>
    <lineage>
        <taxon>Eukaryota</taxon>
        <taxon>Viridiplantae</taxon>
        <taxon>Streptophyta</taxon>
        <taxon>Embryophyta</taxon>
        <taxon>Tracheophyta</taxon>
        <taxon>Spermatophyta</taxon>
        <taxon>Magnoliopsida</taxon>
        <taxon>Liliopsida</taxon>
        <taxon>Poales</taxon>
        <taxon>Poaceae</taxon>
        <taxon>PACMAD clade</taxon>
        <taxon>Arundinoideae</taxon>
        <taxon>Arundineae</taxon>
        <taxon>Arundo</taxon>
    </lineage>
</organism>
<dbReference type="EMBL" id="GBRH01162388">
    <property type="protein sequence ID" value="JAE35508.1"/>
    <property type="molecule type" value="Transcribed_RNA"/>
</dbReference>
<proteinExistence type="predicted"/>